<keyword evidence="3 6" id="KW-0812">Transmembrane</keyword>
<feature type="transmembrane region" description="Helical" evidence="6">
    <location>
        <begin position="306"/>
        <end position="328"/>
    </location>
</feature>
<accession>A0A078KWP3</accession>
<evidence type="ECO:0000256" key="4">
    <source>
        <dbReference type="ARBA" id="ARBA00022989"/>
    </source>
</evidence>
<organism evidence="7 8">
    <name type="scientific">Legionella massiliensis</name>
    <dbReference type="NCBI Taxonomy" id="1034943"/>
    <lineage>
        <taxon>Bacteria</taxon>
        <taxon>Pseudomonadati</taxon>
        <taxon>Pseudomonadota</taxon>
        <taxon>Gammaproteobacteria</taxon>
        <taxon>Legionellales</taxon>
        <taxon>Legionellaceae</taxon>
        <taxon>Legionella</taxon>
    </lineage>
</organism>
<dbReference type="EMBL" id="CCSB01000001">
    <property type="protein sequence ID" value="CDZ76143.1"/>
    <property type="molecule type" value="Genomic_DNA"/>
</dbReference>
<feature type="transmembrane region" description="Helical" evidence="6">
    <location>
        <begin position="76"/>
        <end position="100"/>
    </location>
</feature>
<keyword evidence="2" id="KW-0813">Transport</keyword>
<dbReference type="STRING" id="1034943.BN59_00409"/>
<protein>
    <submittedName>
        <fullName evidence="7">Low-affinity inorganic phosphate transporter 1</fullName>
    </submittedName>
</protein>
<dbReference type="GO" id="GO:0035435">
    <property type="term" value="P:phosphate ion transmembrane transport"/>
    <property type="evidence" value="ECO:0007669"/>
    <property type="project" value="TreeGrafter"/>
</dbReference>
<dbReference type="eggNOG" id="COG0306">
    <property type="taxonomic scope" value="Bacteria"/>
</dbReference>
<dbReference type="Proteomes" id="UP000044071">
    <property type="component" value="Unassembled WGS sequence"/>
</dbReference>
<keyword evidence="5 6" id="KW-0472">Membrane</keyword>
<evidence type="ECO:0000256" key="6">
    <source>
        <dbReference type="SAM" id="Phobius"/>
    </source>
</evidence>
<dbReference type="PANTHER" id="PTHR11101">
    <property type="entry name" value="PHOSPHATE TRANSPORTER"/>
    <property type="match status" value="1"/>
</dbReference>
<evidence type="ECO:0000313" key="8">
    <source>
        <dbReference type="Proteomes" id="UP000044071"/>
    </source>
</evidence>
<feature type="transmembrane region" description="Helical" evidence="6">
    <location>
        <begin position="7"/>
        <end position="25"/>
    </location>
</feature>
<keyword evidence="8" id="KW-1185">Reference proteome</keyword>
<dbReference type="GO" id="GO:0005315">
    <property type="term" value="F:phosphate transmembrane transporter activity"/>
    <property type="evidence" value="ECO:0007669"/>
    <property type="project" value="InterPro"/>
</dbReference>
<dbReference type="OrthoDB" id="9779554at2"/>
<dbReference type="AlphaFoldDB" id="A0A078KWP3"/>
<feature type="transmembrane region" description="Helical" evidence="6">
    <location>
        <begin position="136"/>
        <end position="161"/>
    </location>
</feature>
<proteinExistence type="predicted"/>
<sequence length="329" mass="34646">MESGSLFIILVIIIAFSFDFINGFHDAANSIATIVTTGVLTPRQAVLWAAFFNLIAFLVFNLMVAKTIGSGLIDTAIVDAQLVFAALIGAIFWNLVTWFYGLPSSSSHALIGGLAGAALAKAGVGSLKPLGFLKVAIGIFVSPAVGIVTGFLLTFLFTLLLKKYSEPAVTKAFNSFQLVSSALLSLTHGGNDAQKTMGIIAVLLFSANMLGDTFYVPCWVVISCQIVISLGTLTGGWRIVHTMGTKITELNSLRGSAAESGAAIMIYLATEQGIPVSTTHTVTGSIAGVGLYNGMKATHRTVLKRIFLSWLLTIPAAGIISAAIMLTFF</sequence>
<dbReference type="PANTHER" id="PTHR11101:SF80">
    <property type="entry name" value="PHOSPHATE TRANSPORTER"/>
    <property type="match status" value="1"/>
</dbReference>
<comment type="subcellular location">
    <subcellularLocation>
        <location evidence="1">Membrane</location>
        <topology evidence="1">Multi-pass membrane protein</topology>
    </subcellularLocation>
</comment>
<dbReference type="RefSeq" id="WP_043872740.1">
    <property type="nucleotide sequence ID" value="NZ_CCVW01000001.1"/>
</dbReference>
<dbReference type="GO" id="GO:0016020">
    <property type="term" value="C:membrane"/>
    <property type="evidence" value="ECO:0007669"/>
    <property type="project" value="UniProtKB-SubCell"/>
</dbReference>
<gene>
    <name evidence="7" type="primary">pitA_1</name>
    <name evidence="7" type="ORF">BN59_00409</name>
</gene>
<reference evidence="7 8" key="1">
    <citation type="submission" date="2014-06" db="EMBL/GenBank/DDBJ databases">
        <authorList>
            <person name="Urmite Genomes Urmite Genomes"/>
        </authorList>
    </citation>
    <scope>NUCLEOTIDE SEQUENCE [LARGE SCALE GENOMIC DNA]</scope>
</reference>
<evidence type="ECO:0000256" key="3">
    <source>
        <dbReference type="ARBA" id="ARBA00022692"/>
    </source>
</evidence>
<evidence type="ECO:0000256" key="5">
    <source>
        <dbReference type="ARBA" id="ARBA00023136"/>
    </source>
</evidence>
<evidence type="ECO:0000313" key="7">
    <source>
        <dbReference type="EMBL" id="CDZ76143.1"/>
    </source>
</evidence>
<feature type="transmembrane region" description="Helical" evidence="6">
    <location>
        <begin position="214"/>
        <end position="237"/>
    </location>
</feature>
<dbReference type="Pfam" id="PF01384">
    <property type="entry name" value="PHO4"/>
    <property type="match status" value="2"/>
</dbReference>
<name>A0A078KWP3_9GAMM</name>
<keyword evidence="4 6" id="KW-1133">Transmembrane helix</keyword>
<dbReference type="InterPro" id="IPR001204">
    <property type="entry name" value="Phos_transporter"/>
</dbReference>
<feature type="transmembrane region" description="Helical" evidence="6">
    <location>
        <begin position="45"/>
        <end position="64"/>
    </location>
</feature>
<evidence type="ECO:0000256" key="2">
    <source>
        <dbReference type="ARBA" id="ARBA00022448"/>
    </source>
</evidence>
<evidence type="ECO:0000256" key="1">
    <source>
        <dbReference type="ARBA" id="ARBA00004141"/>
    </source>
</evidence>